<sequence>MTFLKLALGLGLIWFIFAFLLVIHEYGHAWAMRRLGMRVDRIVIGTGPVLFRTGEDEFRLLPLIGMAISKDYAKASLEARAVAAAAGPAASLLLGLFLLLAYWLMPAWATLIAAKASLLLAAINLIPLPPFDGFTIVEASLARRGLRIDEGQRRQLFAIGIGTMVLLTLVL</sequence>
<evidence type="ECO:0000313" key="15">
    <source>
        <dbReference type="Proteomes" id="UP000622890"/>
    </source>
</evidence>
<keyword evidence="7" id="KW-0378">Hydrolase</keyword>
<evidence type="ECO:0000256" key="2">
    <source>
        <dbReference type="ARBA" id="ARBA00004141"/>
    </source>
</evidence>
<evidence type="ECO:0000256" key="5">
    <source>
        <dbReference type="ARBA" id="ARBA00022692"/>
    </source>
</evidence>
<evidence type="ECO:0000256" key="9">
    <source>
        <dbReference type="ARBA" id="ARBA00022989"/>
    </source>
</evidence>
<keyword evidence="10" id="KW-0482">Metalloprotease</keyword>
<proteinExistence type="inferred from homology"/>
<evidence type="ECO:0000256" key="11">
    <source>
        <dbReference type="ARBA" id="ARBA00023136"/>
    </source>
</evidence>
<dbReference type="Pfam" id="PF02163">
    <property type="entry name" value="Peptidase_M50"/>
    <property type="match status" value="1"/>
</dbReference>
<dbReference type="RefSeq" id="WP_200596565.1">
    <property type="nucleotide sequence ID" value="NZ_JAEPBG010000015.1"/>
</dbReference>
<comment type="caution">
    <text evidence="14">The sequence shown here is derived from an EMBL/GenBank/DDBJ whole genome shotgun (WGS) entry which is preliminary data.</text>
</comment>
<dbReference type="GO" id="GO:0046872">
    <property type="term" value="F:metal ion binding"/>
    <property type="evidence" value="ECO:0007669"/>
    <property type="project" value="UniProtKB-KW"/>
</dbReference>
<feature type="domain" description="Peptidase M50" evidence="13">
    <location>
        <begin position="15"/>
        <end position="102"/>
    </location>
</feature>
<keyword evidence="11 12" id="KW-0472">Membrane</keyword>
<dbReference type="PANTHER" id="PTHR39188">
    <property type="entry name" value="MEMBRANE-ASSOCIATED ZINC METALLOPROTEASE M50B"/>
    <property type="match status" value="1"/>
</dbReference>
<dbReference type="Proteomes" id="UP000622890">
    <property type="component" value="Unassembled WGS sequence"/>
</dbReference>
<dbReference type="PANTHER" id="PTHR39188:SF3">
    <property type="entry name" value="STAGE IV SPORULATION PROTEIN FB"/>
    <property type="match status" value="1"/>
</dbReference>
<gene>
    <name evidence="14" type="ORF">JJB74_24975</name>
</gene>
<feature type="transmembrane region" description="Helical" evidence="12">
    <location>
        <begin position="116"/>
        <end position="142"/>
    </location>
</feature>
<keyword evidence="6" id="KW-0479">Metal-binding</keyword>
<accession>A0A934T3K8</accession>
<comment type="similarity">
    <text evidence="3">Belongs to the peptidase M50B family.</text>
</comment>
<keyword evidence="5 12" id="KW-0812">Transmembrane</keyword>
<comment type="subcellular location">
    <subcellularLocation>
        <location evidence="2">Membrane</location>
        <topology evidence="2">Multi-pass membrane protein</topology>
    </subcellularLocation>
</comment>
<dbReference type="GO" id="GO:0006508">
    <property type="term" value="P:proteolysis"/>
    <property type="evidence" value="ECO:0007669"/>
    <property type="project" value="UniProtKB-KW"/>
</dbReference>
<evidence type="ECO:0000313" key="14">
    <source>
        <dbReference type="EMBL" id="MBK4737888.1"/>
    </source>
</evidence>
<keyword evidence="15" id="KW-1185">Reference proteome</keyword>
<name>A0A934T3K8_9BURK</name>
<keyword evidence="4" id="KW-0645">Protease</keyword>
<comment type="cofactor">
    <cofactor evidence="1">
        <name>Zn(2+)</name>
        <dbReference type="ChEBI" id="CHEBI:29105"/>
    </cofactor>
</comment>
<reference evidence="14" key="1">
    <citation type="submission" date="2021-01" db="EMBL/GenBank/DDBJ databases">
        <title>Genome sequence of strain Noviherbaspirillum sp. DKR-6.</title>
        <authorList>
            <person name="Chaudhary D.K."/>
        </authorList>
    </citation>
    <scope>NUCLEOTIDE SEQUENCE</scope>
    <source>
        <strain evidence="14">DKR-6</strain>
    </source>
</reference>
<dbReference type="GO" id="GO:0008237">
    <property type="term" value="F:metallopeptidase activity"/>
    <property type="evidence" value="ECO:0007669"/>
    <property type="project" value="UniProtKB-KW"/>
</dbReference>
<keyword evidence="8" id="KW-0862">Zinc</keyword>
<organism evidence="14 15">
    <name type="scientific">Noviherbaspirillum pedocola</name>
    <dbReference type="NCBI Taxonomy" id="2801341"/>
    <lineage>
        <taxon>Bacteria</taxon>
        <taxon>Pseudomonadati</taxon>
        <taxon>Pseudomonadota</taxon>
        <taxon>Betaproteobacteria</taxon>
        <taxon>Burkholderiales</taxon>
        <taxon>Oxalobacteraceae</taxon>
        <taxon>Noviherbaspirillum</taxon>
    </lineage>
</organism>
<evidence type="ECO:0000256" key="1">
    <source>
        <dbReference type="ARBA" id="ARBA00001947"/>
    </source>
</evidence>
<dbReference type="AlphaFoldDB" id="A0A934T3K8"/>
<evidence type="ECO:0000256" key="6">
    <source>
        <dbReference type="ARBA" id="ARBA00022723"/>
    </source>
</evidence>
<evidence type="ECO:0000256" key="8">
    <source>
        <dbReference type="ARBA" id="ARBA00022833"/>
    </source>
</evidence>
<evidence type="ECO:0000259" key="13">
    <source>
        <dbReference type="Pfam" id="PF02163"/>
    </source>
</evidence>
<feature type="transmembrane region" description="Helical" evidence="12">
    <location>
        <begin position="6"/>
        <end position="27"/>
    </location>
</feature>
<keyword evidence="9 12" id="KW-1133">Transmembrane helix</keyword>
<evidence type="ECO:0000256" key="4">
    <source>
        <dbReference type="ARBA" id="ARBA00022670"/>
    </source>
</evidence>
<feature type="transmembrane region" description="Helical" evidence="12">
    <location>
        <begin position="81"/>
        <end position="104"/>
    </location>
</feature>
<dbReference type="InterPro" id="IPR008915">
    <property type="entry name" value="Peptidase_M50"/>
</dbReference>
<evidence type="ECO:0000256" key="10">
    <source>
        <dbReference type="ARBA" id="ARBA00023049"/>
    </source>
</evidence>
<evidence type="ECO:0000256" key="3">
    <source>
        <dbReference type="ARBA" id="ARBA00007931"/>
    </source>
</evidence>
<dbReference type="EMBL" id="JAEPBG010000015">
    <property type="protein sequence ID" value="MBK4737888.1"/>
    <property type="molecule type" value="Genomic_DNA"/>
</dbReference>
<evidence type="ECO:0000256" key="12">
    <source>
        <dbReference type="SAM" id="Phobius"/>
    </source>
</evidence>
<dbReference type="GO" id="GO:0016020">
    <property type="term" value="C:membrane"/>
    <property type="evidence" value="ECO:0007669"/>
    <property type="project" value="UniProtKB-SubCell"/>
</dbReference>
<feature type="transmembrane region" description="Helical" evidence="12">
    <location>
        <begin position="154"/>
        <end position="170"/>
    </location>
</feature>
<protein>
    <submittedName>
        <fullName evidence="14">M50 family metallopeptidase</fullName>
    </submittedName>
</protein>
<evidence type="ECO:0000256" key="7">
    <source>
        <dbReference type="ARBA" id="ARBA00022801"/>
    </source>
</evidence>